<evidence type="ECO:0000256" key="9">
    <source>
        <dbReference type="ARBA" id="ARBA00023002"/>
    </source>
</evidence>
<evidence type="ECO:0000256" key="8">
    <source>
        <dbReference type="ARBA" id="ARBA00022989"/>
    </source>
</evidence>
<comment type="subcellular location">
    <subcellularLocation>
        <location evidence="1">Cell inner membrane</location>
        <topology evidence="1">Multi-pass membrane protein</topology>
    </subcellularLocation>
    <subcellularLocation>
        <location evidence="14">Cell membrane</location>
        <topology evidence="14">Multi-pass membrane protein</topology>
    </subcellularLocation>
</comment>
<keyword evidence="12 14" id="KW-0143">Chaperone</keyword>
<keyword evidence="4 14" id="KW-1003">Cell membrane</keyword>
<keyword evidence="6 14" id="KW-0812">Transmembrane</keyword>
<evidence type="ECO:0000256" key="5">
    <source>
        <dbReference type="ARBA" id="ARBA00022519"/>
    </source>
</evidence>
<evidence type="ECO:0000256" key="1">
    <source>
        <dbReference type="ARBA" id="ARBA00004429"/>
    </source>
</evidence>
<dbReference type="NCBIfam" id="NF002485">
    <property type="entry name" value="PRK01749.1"/>
    <property type="match status" value="1"/>
</dbReference>
<evidence type="ECO:0000313" key="16">
    <source>
        <dbReference type="EMBL" id="GLS84351.1"/>
    </source>
</evidence>
<evidence type="ECO:0000313" key="17">
    <source>
        <dbReference type="Proteomes" id="UP001157439"/>
    </source>
</evidence>
<feature type="topological domain" description="Cytoplasmic" evidence="14">
    <location>
        <begin position="1"/>
        <end position="12"/>
    </location>
</feature>
<proteinExistence type="inferred from homology"/>
<comment type="similarity">
    <text evidence="2 14">Belongs to the DsbB family.</text>
</comment>
<feature type="topological domain" description="Cytoplasmic" evidence="14">
    <location>
        <begin position="161"/>
        <end position="166"/>
    </location>
</feature>
<feature type="transmembrane region" description="Helical" evidence="15">
    <location>
        <begin position="43"/>
        <end position="61"/>
    </location>
</feature>
<sequence>MSFTQFAHSRKSWGALLGFVVLFEACALTFQYLFDYQPCIMCVYQRAALLGIGLAAVIGSIRPAHWLWRSIAWLVWLIAATWGTQIAHELVQLQTNPSPFHVCSFTPEFWLPLDQWMPWLLQPTGSCTDELWQFAGLTMAQWTRVMFAGFTIAAVVFSKACLTWKK</sequence>
<evidence type="ECO:0000256" key="3">
    <source>
        <dbReference type="ARBA" id="ARBA00022448"/>
    </source>
</evidence>
<feature type="transmembrane region" description="Helical" evidence="15">
    <location>
        <begin position="73"/>
        <end position="91"/>
    </location>
</feature>
<dbReference type="PANTHER" id="PTHR36570:SF2">
    <property type="entry name" value="DISULFIDE BOND FORMATION PROTEIN B"/>
    <property type="match status" value="1"/>
</dbReference>
<dbReference type="GO" id="GO:0009055">
    <property type="term" value="F:electron transfer activity"/>
    <property type="evidence" value="ECO:0007669"/>
    <property type="project" value="UniProtKB-UniRule"/>
</dbReference>
<dbReference type="AlphaFoldDB" id="A0AA37WZZ5"/>
<comment type="caution">
    <text evidence="16">The sequence shown here is derived from an EMBL/GenBank/DDBJ whole genome shotgun (WGS) entry which is preliminary data.</text>
</comment>
<keyword evidence="9 14" id="KW-0560">Oxidoreductase</keyword>
<evidence type="ECO:0000256" key="11">
    <source>
        <dbReference type="ARBA" id="ARBA00023157"/>
    </source>
</evidence>
<dbReference type="InterPro" id="IPR003752">
    <property type="entry name" value="DiS_bond_form_DsbB/BdbC"/>
</dbReference>
<keyword evidence="10 14" id="KW-0472">Membrane</keyword>
<keyword evidence="13 14" id="KW-0676">Redox-active center</keyword>
<keyword evidence="7 14" id="KW-0249">Electron transport</keyword>
<accession>A0AA37WZZ5</accession>
<dbReference type="InterPro" id="IPR023380">
    <property type="entry name" value="DsbB-like_sf"/>
</dbReference>
<organism evidence="16 17">
    <name type="scientific">Paraferrimonas haliotis</name>
    <dbReference type="NCBI Taxonomy" id="2013866"/>
    <lineage>
        <taxon>Bacteria</taxon>
        <taxon>Pseudomonadati</taxon>
        <taxon>Pseudomonadota</taxon>
        <taxon>Gammaproteobacteria</taxon>
        <taxon>Alteromonadales</taxon>
        <taxon>Ferrimonadaceae</taxon>
        <taxon>Paraferrimonas</taxon>
    </lineage>
</organism>
<feature type="transmembrane region" description="Helical" evidence="15">
    <location>
        <begin position="142"/>
        <end position="162"/>
    </location>
</feature>
<keyword evidence="11 14" id="KW-1015">Disulfide bond</keyword>
<evidence type="ECO:0000256" key="14">
    <source>
        <dbReference type="HAMAP-Rule" id="MF_00286"/>
    </source>
</evidence>
<dbReference type="InterPro" id="IPR050183">
    <property type="entry name" value="DsbB"/>
</dbReference>
<dbReference type="Pfam" id="PF02600">
    <property type="entry name" value="DsbB"/>
    <property type="match status" value="1"/>
</dbReference>
<dbReference type="Gene3D" id="1.20.1550.10">
    <property type="entry name" value="DsbB-like"/>
    <property type="match status" value="1"/>
</dbReference>
<dbReference type="Proteomes" id="UP001157439">
    <property type="component" value="Unassembled WGS sequence"/>
</dbReference>
<feature type="topological domain" description="Periplasmic" evidence="14">
    <location>
        <begin position="30"/>
        <end position="47"/>
    </location>
</feature>
<reference evidence="16 17" key="1">
    <citation type="journal article" date="2014" name="Int. J. Syst. Evol. Microbiol.">
        <title>Complete genome sequence of Corynebacterium casei LMG S-19264T (=DSM 44701T), isolated from a smear-ripened cheese.</title>
        <authorList>
            <consortium name="US DOE Joint Genome Institute (JGI-PGF)"/>
            <person name="Walter F."/>
            <person name="Albersmeier A."/>
            <person name="Kalinowski J."/>
            <person name="Ruckert C."/>
        </authorList>
    </citation>
    <scope>NUCLEOTIDE SEQUENCE [LARGE SCALE GENOMIC DNA]</scope>
    <source>
        <strain evidence="16 17">NBRC 112785</strain>
    </source>
</reference>
<keyword evidence="5" id="KW-0997">Cell inner membrane</keyword>
<dbReference type="EMBL" id="BSPO01000003">
    <property type="protein sequence ID" value="GLS84351.1"/>
    <property type="molecule type" value="Genomic_DNA"/>
</dbReference>
<protein>
    <recommendedName>
        <fullName evidence="14">Disulfide bond formation protein B</fullName>
    </recommendedName>
    <alternativeName>
        <fullName evidence="14">Disulfide oxidoreductase</fullName>
    </alternativeName>
</protein>
<dbReference type="RefSeq" id="WP_095498166.1">
    <property type="nucleotide sequence ID" value="NZ_BSPO01000003.1"/>
</dbReference>
<evidence type="ECO:0000256" key="4">
    <source>
        <dbReference type="ARBA" id="ARBA00022475"/>
    </source>
</evidence>
<evidence type="ECO:0000256" key="12">
    <source>
        <dbReference type="ARBA" id="ARBA00023186"/>
    </source>
</evidence>
<keyword evidence="8 14" id="KW-1133">Transmembrane helix</keyword>
<keyword evidence="3 14" id="KW-0813">Transport</keyword>
<evidence type="ECO:0000256" key="2">
    <source>
        <dbReference type="ARBA" id="ARBA00008823"/>
    </source>
</evidence>
<evidence type="ECO:0000256" key="15">
    <source>
        <dbReference type="SAM" id="Phobius"/>
    </source>
</evidence>
<feature type="disulfide bond" description="Redox-active" evidence="14">
    <location>
        <begin position="39"/>
        <end position="42"/>
    </location>
</feature>
<dbReference type="HAMAP" id="MF_00286">
    <property type="entry name" value="DsbB"/>
    <property type="match status" value="1"/>
</dbReference>
<name>A0AA37WZZ5_9GAMM</name>
<evidence type="ECO:0000256" key="13">
    <source>
        <dbReference type="ARBA" id="ARBA00023284"/>
    </source>
</evidence>
<evidence type="ECO:0000256" key="10">
    <source>
        <dbReference type="ARBA" id="ARBA00023136"/>
    </source>
</evidence>
<dbReference type="GO" id="GO:0015035">
    <property type="term" value="F:protein-disulfide reductase activity"/>
    <property type="evidence" value="ECO:0007669"/>
    <property type="project" value="UniProtKB-UniRule"/>
</dbReference>
<dbReference type="InterPro" id="IPR022920">
    <property type="entry name" value="Disulphide_bond_form_DsbB"/>
</dbReference>
<evidence type="ECO:0000256" key="7">
    <source>
        <dbReference type="ARBA" id="ARBA00022982"/>
    </source>
</evidence>
<gene>
    <name evidence="14 16" type="primary">dsbB</name>
    <name evidence="16" type="ORF">GCM10007894_23280</name>
</gene>
<dbReference type="SUPFAM" id="SSF158442">
    <property type="entry name" value="DsbB-like"/>
    <property type="match status" value="1"/>
</dbReference>
<keyword evidence="17" id="KW-1185">Reference proteome</keyword>
<comment type="function">
    <text evidence="14">Required for disulfide bond formation in some periplasmic proteins. Acts by oxidizing the DsbA protein.</text>
</comment>
<comment type="caution">
    <text evidence="14">Lacks conserved residue(s) required for the propagation of feature annotation.</text>
</comment>
<evidence type="ECO:0000256" key="6">
    <source>
        <dbReference type="ARBA" id="ARBA00022692"/>
    </source>
</evidence>
<dbReference type="GO" id="GO:0005886">
    <property type="term" value="C:plasma membrane"/>
    <property type="evidence" value="ECO:0007669"/>
    <property type="project" value="UniProtKB-SubCell"/>
</dbReference>
<dbReference type="PANTHER" id="PTHR36570">
    <property type="entry name" value="DISULFIDE BOND FORMATION PROTEIN B"/>
    <property type="match status" value="1"/>
</dbReference>
<dbReference type="GO" id="GO:0006457">
    <property type="term" value="P:protein folding"/>
    <property type="evidence" value="ECO:0007669"/>
    <property type="project" value="InterPro"/>
</dbReference>